<proteinExistence type="predicted"/>
<dbReference type="STRING" id="1081102.A0A167TGK8"/>
<dbReference type="PANTHER" id="PTHR21310">
    <property type="entry name" value="AMINOGLYCOSIDE PHOSPHOTRANSFERASE-RELATED-RELATED"/>
    <property type="match status" value="1"/>
</dbReference>
<dbReference type="OrthoDB" id="4869268at2759"/>
<feature type="compositionally biased region" description="Polar residues" evidence="1">
    <location>
        <begin position="626"/>
        <end position="637"/>
    </location>
</feature>
<dbReference type="EMBL" id="AZHD01000009">
    <property type="protein sequence ID" value="OAA60582.1"/>
    <property type="molecule type" value="Genomic_DNA"/>
</dbReference>
<reference evidence="2 3" key="1">
    <citation type="journal article" date="2016" name="Genome Biol. Evol.">
        <title>Divergent and convergent evolution of fungal pathogenicity.</title>
        <authorList>
            <person name="Shang Y."/>
            <person name="Xiao G."/>
            <person name="Zheng P."/>
            <person name="Cen K."/>
            <person name="Zhan S."/>
            <person name="Wang C."/>
        </authorList>
    </citation>
    <scope>NUCLEOTIDE SEQUENCE [LARGE SCALE GENOMIC DNA]</scope>
    <source>
        <strain evidence="2 3">RCEF 264</strain>
    </source>
</reference>
<feature type="compositionally biased region" description="Basic and acidic residues" evidence="1">
    <location>
        <begin position="610"/>
        <end position="620"/>
    </location>
</feature>
<dbReference type="SUPFAM" id="SSF56112">
    <property type="entry name" value="Protein kinase-like (PK-like)"/>
    <property type="match status" value="1"/>
</dbReference>
<evidence type="ECO:0000313" key="3">
    <source>
        <dbReference type="Proteomes" id="UP000076874"/>
    </source>
</evidence>
<gene>
    <name evidence="2" type="ORF">SPI_05706</name>
</gene>
<comment type="caution">
    <text evidence="2">The sequence shown here is derived from an EMBL/GenBank/DDBJ whole genome shotgun (WGS) entry which is preliminary data.</text>
</comment>
<dbReference type="Proteomes" id="UP000076874">
    <property type="component" value="Unassembled WGS sequence"/>
</dbReference>
<name>A0A167TGK8_9HYPO</name>
<evidence type="ECO:0000256" key="1">
    <source>
        <dbReference type="SAM" id="MobiDB-lite"/>
    </source>
</evidence>
<feature type="region of interest" description="Disordered" evidence="1">
    <location>
        <begin position="551"/>
        <end position="650"/>
    </location>
</feature>
<protein>
    <recommendedName>
        <fullName evidence="4">Aminoglycoside phosphotransferase</fullName>
    </recommendedName>
</protein>
<evidence type="ECO:0000313" key="2">
    <source>
        <dbReference type="EMBL" id="OAA60582.1"/>
    </source>
</evidence>
<dbReference type="PANTHER" id="PTHR21310:SF37">
    <property type="entry name" value="AMINOGLYCOSIDE PHOSPHOTRANSFERASE DOMAIN-CONTAINING PROTEIN"/>
    <property type="match status" value="1"/>
</dbReference>
<evidence type="ECO:0008006" key="4">
    <source>
        <dbReference type="Google" id="ProtNLM"/>
    </source>
</evidence>
<accession>A0A167TGK8</accession>
<dbReference type="InterPro" id="IPR051678">
    <property type="entry name" value="AGP_Transferase"/>
</dbReference>
<dbReference type="InterPro" id="IPR011009">
    <property type="entry name" value="Kinase-like_dom_sf"/>
</dbReference>
<dbReference type="AlphaFoldDB" id="A0A167TGK8"/>
<sequence>MTAYIGTRSLEWAAETETNFLLTIQHQRASEAFRRSLWDKRKAIAAVVRHHLRLRKHNACRVLPPASWIQGGFNACVVVEVDDDDGDGITRYVFRCALPHRLAEQPYPGTTDEKVRCEVAAYAWLQEHCAEIRIPALFGFGFLDGRQFTHVRQAPLYTRLCHAFRKWIRRVLGLPLLSSYTRNASAPAVGAAYLLLEHIGPETGQMLSNTWAKHRNDAQRRERLFRGMARIILSLSRLPQPRIGSFCFNPMDSTLTLTNRPLTCAMVLLENSGTPRAIQPAQVYQTADTFAADMLTLYDNHLLHNPHAVRDDDDARERLAMRALLRAVMHHFVPADRREGPFLLQLTDFHQSNIFVDDAWNVTCLLDLEWICALPADMLSVPYWLTNCSIDAIVDDQYPLFDEARKAFLQILDEESRRRRTQQEHSIDIVHTMNATWASKAVWFWACIRSVNSWVFLVEDHILPKFTQDKMVDLKQAAAFWQAGVDDVVRQKVEDETKLIITERYHGFRAVARLDHWQGSGRAFIIRKRPAGERDGVVRICNVLRNGNAWPAAGPNGRWEGTTGHGPAGEHGADMPPEAGPGPTPSSRGFLQGHASGGGMGSRWGVLRAGRLERRLESGRAAHQAPDSSPNAGQHQNPRVGRGETVSSCN</sequence>
<keyword evidence="3" id="KW-1185">Reference proteome</keyword>
<organism evidence="2 3">
    <name type="scientific">Niveomyces insectorum RCEF 264</name>
    <dbReference type="NCBI Taxonomy" id="1081102"/>
    <lineage>
        <taxon>Eukaryota</taxon>
        <taxon>Fungi</taxon>
        <taxon>Dikarya</taxon>
        <taxon>Ascomycota</taxon>
        <taxon>Pezizomycotina</taxon>
        <taxon>Sordariomycetes</taxon>
        <taxon>Hypocreomycetidae</taxon>
        <taxon>Hypocreales</taxon>
        <taxon>Cordycipitaceae</taxon>
        <taxon>Niveomyces</taxon>
    </lineage>
</organism>